<reference evidence="3" key="1">
    <citation type="journal article" date="2019" name="Nat. Commun.">
        <title>The genome of broomcorn millet.</title>
        <authorList>
            <person name="Zou C."/>
            <person name="Miki D."/>
            <person name="Li D."/>
            <person name="Tang Q."/>
            <person name="Xiao L."/>
            <person name="Rajput S."/>
            <person name="Deng P."/>
            <person name="Jia W."/>
            <person name="Huang R."/>
            <person name="Zhang M."/>
            <person name="Sun Y."/>
            <person name="Hu J."/>
            <person name="Fu X."/>
            <person name="Schnable P.S."/>
            <person name="Li F."/>
            <person name="Zhang H."/>
            <person name="Feng B."/>
            <person name="Zhu X."/>
            <person name="Liu R."/>
            <person name="Schnable J.C."/>
            <person name="Zhu J.-K."/>
            <person name="Zhang H."/>
        </authorList>
    </citation>
    <scope>NUCLEOTIDE SEQUENCE [LARGE SCALE GENOMIC DNA]</scope>
</reference>
<feature type="region of interest" description="Disordered" evidence="1">
    <location>
        <begin position="1"/>
        <end position="36"/>
    </location>
</feature>
<gene>
    <name evidence="2" type="ORF">C2845_PM05G36990</name>
</gene>
<protein>
    <submittedName>
        <fullName evidence="2">Uncharacterized protein</fullName>
    </submittedName>
</protein>
<dbReference type="OrthoDB" id="689430at2759"/>
<dbReference type="PANTHER" id="PTHR36617">
    <property type="entry name" value="PROTEIN, PUTATIVE-RELATED"/>
    <property type="match status" value="1"/>
</dbReference>
<evidence type="ECO:0000313" key="2">
    <source>
        <dbReference type="EMBL" id="RLN29480.1"/>
    </source>
</evidence>
<evidence type="ECO:0000256" key="1">
    <source>
        <dbReference type="SAM" id="MobiDB-lite"/>
    </source>
</evidence>
<dbReference type="Proteomes" id="UP000275267">
    <property type="component" value="Unassembled WGS sequence"/>
</dbReference>
<proteinExistence type="predicted"/>
<evidence type="ECO:0000313" key="3">
    <source>
        <dbReference type="Proteomes" id="UP000275267"/>
    </source>
</evidence>
<accession>A0A3L6SYB8</accession>
<comment type="caution">
    <text evidence="2">The sequence shown here is derived from an EMBL/GenBank/DDBJ whole genome shotgun (WGS) entry which is preliminary data.</text>
</comment>
<dbReference type="EMBL" id="PQIB02000003">
    <property type="protein sequence ID" value="RLN29480.1"/>
    <property type="molecule type" value="Genomic_DNA"/>
</dbReference>
<organism evidence="2 3">
    <name type="scientific">Panicum miliaceum</name>
    <name type="common">Proso millet</name>
    <name type="synonym">Broomcorn millet</name>
    <dbReference type="NCBI Taxonomy" id="4540"/>
    <lineage>
        <taxon>Eukaryota</taxon>
        <taxon>Viridiplantae</taxon>
        <taxon>Streptophyta</taxon>
        <taxon>Embryophyta</taxon>
        <taxon>Tracheophyta</taxon>
        <taxon>Spermatophyta</taxon>
        <taxon>Magnoliopsida</taxon>
        <taxon>Liliopsida</taxon>
        <taxon>Poales</taxon>
        <taxon>Poaceae</taxon>
        <taxon>PACMAD clade</taxon>
        <taxon>Panicoideae</taxon>
        <taxon>Panicodae</taxon>
        <taxon>Paniceae</taxon>
        <taxon>Panicinae</taxon>
        <taxon>Panicum</taxon>
        <taxon>Panicum sect. Panicum</taxon>
    </lineage>
</organism>
<dbReference type="PANTHER" id="PTHR36617:SF15">
    <property type="entry name" value="REVERSE TRANSCRIPTASE ZINC-BINDING DOMAIN-CONTAINING PROTEIN"/>
    <property type="match status" value="1"/>
</dbReference>
<name>A0A3L6SYB8_PANMI</name>
<sequence length="310" mass="35815">MDTDLPGRQQRQKQTQNNAARSVDEKQKAKTFPMSQASHLDIMQSEQITAAMKKNILSEAESDEEISRWEKFRELAMEGMDEGDCSKLFKAMELDNEGSDSNDDTELETSKNHINFTSTKRNLISELDECVDTFIPQDEQRQETQKKKQKWGPILLQDRPRRHTENGRTMLQKAADLKSVKNLDAEPKKGPEGKHKYHLSNWNSLAQWKEYGGWGISDVSHNPNIFCCREIGSSPFWKGVLWAYKAAQTGIRWKIGDGRSVRFWEDWWCGNCSLVTQFWDLYIISNQKNVSIADVWDGTELQISFRRGVT</sequence>
<dbReference type="STRING" id="4540.A0A3L6SYB8"/>
<keyword evidence="3" id="KW-1185">Reference proteome</keyword>
<dbReference type="AlphaFoldDB" id="A0A3L6SYB8"/>